<evidence type="ECO:0000256" key="2">
    <source>
        <dbReference type="ARBA" id="ARBA00022857"/>
    </source>
</evidence>
<keyword evidence="3" id="KW-0560">Oxidoreductase</keyword>
<dbReference type="CDD" id="cd05233">
    <property type="entry name" value="SDR_c"/>
    <property type="match status" value="1"/>
</dbReference>
<accession>A0A5C5G4V7</accession>
<dbReference type="PANTHER" id="PTHR24321">
    <property type="entry name" value="DEHYDROGENASES, SHORT CHAIN"/>
    <property type="match status" value="1"/>
</dbReference>
<dbReference type="InterPro" id="IPR036291">
    <property type="entry name" value="NAD(P)-bd_dom_sf"/>
</dbReference>
<evidence type="ECO:0000313" key="5">
    <source>
        <dbReference type="Proteomes" id="UP000311382"/>
    </source>
</evidence>
<dbReference type="Gene3D" id="3.40.50.720">
    <property type="entry name" value="NAD(P)-binding Rossmann-like Domain"/>
    <property type="match status" value="1"/>
</dbReference>
<dbReference type="SUPFAM" id="SSF51735">
    <property type="entry name" value="NAD(P)-binding Rossmann-fold domains"/>
    <property type="match status" value="1"/>
</dbReference>
<reference evidence="4 5" key="1">
    <citation type="submission" date="2019-03" db="EMBL/GenBank/DDBJ databases">
        <title>Rhodosporidium diobovatum UCD-FST 08-225 genome sequencing, assembly, and annotation.</title>
        <authorList>
            <person name="Fakankun I.U."/>
            <person name="Fristensky B."/>
            <person name="Levin D.B."/>
        </authorList>
    </citation>
    <scope>NUCLEOTIDE SEQUENCE [LARGE SCALE GENOMIC DNA]</scope>
    <source>
        <strain evidence="4 5">UCD-FST 08-225</strain>
    </source>
</reference>
<comment type="similarity">
    <text evidence="1">Belongs to the short-chain dehydrogenases/reductases (SDR) family.</text>
</comment>
<proteinExistence type="inferred from homology"/>
<evidence type="ECO:0000313" key="4">
    <source>
        <dbReference type="EMBL" id="TNY22961.1"/>
    </source>
</evidence>
<dbReference type="STRING" id="5288.A0A5C5G4V7"/>
<protein>
    <submittedName>
        <fullName evidence="4">3-oxoacyl-reductase</fullName>
    </submittedName>
</protein>
<dbReference type="PANTHER" id="PTHR24321:SF8">
    <property type="entry name" value="ESTRADIOL 17-BETA-DEHYDROGENASE 8-RELATED"/>
    <property type="match status" value="1"/>
</dbReference>
<gene>
    <name evidence="4" type="ORF">DMC30DRAFT_414560</name>
</gene>
<dbReference type="FunFam" id="3.40.50.720:FF:000084">
    <property type="entry name" value="Short-chain dehydrogenase reductase"/>
    <property type="match status" value="1"/>
</dbReference>
<dbReference type="PRINTS" id="PR00081">
    <property type="entry name" value="GDHRDH"/>
</dbReference>
<dbReference type="GO" id="GO:0016491">
    <property type="term" value="F:oxidoreductase activity"/>
    <property type="evidence" value="ECO:0007669"/>
    <property type="project" value="UniProtKB-KW"/>
</dbReference>
<sequence>MADTAHSLEGKVAIVTGGASGIGFATALLTAGAAGVTLVDLKEDALSSAVSSLALSEAHAARVLTVGGDVSEESTAETYVRQTVERFGRVDVSVQCAGISLPSANVVDLDIDDWDRTIRVNLRGVFLGVKHSLRAMLASPSGGKGCSVVLMCSQLGLEGYPGSSAYAASKFALRGLMASVATEVGPSGIRVNAVCPGPIDTPMLAGFSAPGHTTKGNIKRAGQPEEIANAVLFFASEAGSYCSGTTLKVDGGWSKWC</sequence>
<keyword evidence="2" id="KW-0521">NADP</keyword>
<dbReference type="PROSITE" id="PS00061">
    <property type="entry name" value="ADH_SHORT"/>
    <property type="match status" value="1"/>
</dbReference>
<dbReference type="Proteomes" id="UP000311382">
    <property type="component" value="Unassembled WGS sequence"/>
</dbReference>
<dbReference type="InterPro" id="IPR002347">
    <property type="entry name" value="SDR_fam"/>
</dbReference>
<name>A0A5C5G4V7_9BASI</name>
<dbReference type="AlphaFoldDB" id="A0A5C5G4V7"/>
<dbReference type="InterPro" id="IPR020904">
    <property type="entry name" value="Sc_DH/Rdtase_CS"/>
</dbReference>
<keyword evidence="5" id="KW-1185">Reference proteome</keyword>
<dbReference type="Pfam" id="PF13561">
    <property type="entry name" value="adh_short_C2"/>
    <property type="match status" value="1"/>
</dbReference>
<comment type="caution">
    <text evidence="4">The sequence shown here is derived from an EMBL/GenBank/DDBJ whole genome shotgun (WGS) entry which is preliminary data.</text>
</comment>
<dbReference type="OrthoDB" id="1888931at2759"/>
<evidence type="ECO:0000256" key="3">
    <source>
        <dbReference type="ARBA" id="ARBA00023002"/>
    </source>
</evidence>
<organism evidence="4 5">
    <name type="scientific">Rhodotorula diobovata</name>
    <dbReference type="NCBI Taxonomy" id="5288"/>
    <lineage>
        <taxon>Eukaryota</taxon>
        <taxon>Fungi</taxon>
        <taxon>Dikarya</taxon>
        <taxon>Basidiomycota</taxon>
        <taxon>Pucciniomycotina</taxon>
        <taxon>Microbotryomycetes</taxon>
        <taxon>Sporidiobolales</taxon>
        <taxon>Sporidiobolaceae</taxon>
        <taxon>Rhodotorula</taxon>
    </lineage>
</organism>
<evidence type="ECO:0000256" key="1">
    <source>
        <dbReference type="ARBA" id="ARBA00006484"/>
    </source>
</evidence>
<dbReference type="EMBL" id="SOZI01000017">
    <property type="protein sequence ID" value="TNY22961.1"/>
    <property type="molecule type" value="Genomic_DNA"/>
</dbReference>